<dbReference type="Proteomes" id="UP000081671">
    <property type="component" value="Unplaced"/>
</dbReference>
<gene>
    <name evidence="2" type="primary">LOC105981022</name>
</gene>
<keyword evidence="1" id="KW-1185">Reference proteome</keyword>
<sequence>MGGGCASCFLCLPDGTCHRRPQGQGSLPAASTPVPADGHTLSGALPGSLSSLLDCPDRTLPVTGLPPFSQCPGLPERQAAGHLSRLQTYYPVFILHRLNGKTSVGPKQGRPAYTIPLGFRWCPPEGLRPFLISGEFLAWVWASPDEMPLPETVPPEIQAGRALIGSHCPMHILQRLLVVTVCEIIRPTPGAPGLVGVSLAGQATAAAPHGHERVASRLDEARGSRSFAVGDFPPSLLQT</sequence>
<dbReference type="GeneID" id="105981022"/>
<name>A0A1S3ENF6_DIPOR</name>
<organism evidence="1 2">
    <name type="scientific">Dipodomys ordii</name>
    <name type="common">Ord's kangaroo rat</name>
    <dbReference type="NCBI Taxonomy" id="10020"/>
    <lineage>
        <taxon>Eukaryota</taxon>
        <taxon>Metazoa</taxon>
        <taxon>Chordata</taxon>
        <taxon>Craniata</taxon>
        <taxon>Vertebrata</taxon>
        <taxon>Euteleostomi</taxon>
        <taxon>Mammalia</taxon>
        <taxon>Eutheria</taxon>
        <taxon>Euarchontoglires</taxon>
        <taxon>Glires</taxon>
        <taxon>Rodentia</taxon>
        <taxon>Castorimorpha</taxon>
        <taxon>Heteromyidae</taxon>
        <taxon>Dipodomyinae</taxon>
        <taxon>Dipodomys</taxon>
    </lineage>
</organism>
<evidence type="ECO:0000313" key="1">
    <source>
        <dbReference type="Proteomes" id="UP000081671"/>
    </source>
</evidence>
<dbReference type="InParanoid" id="A0A1S3ENF6"/>
<dbReference type="KEGG" id="dord:105981022"/>
<protein>
    <submittedName>
        <fullName evidence="2">Uncharacterized protein LOC105981022</fullName>
    </submittedName>
</protein>
<dbReference type="AlphaFoldDB" id="A0A1S3ENF6"/>
<proteinExistence type="predicted"/>
<accession>A0A1S3ENF6</accession>
<dbReference type="RefSeq" id="XP_012865464.1">
    <property type="nucleotide sequence ID" value="XM_013010010.1"/>
</dbReference>
<reference evidence="2" key="1">
    <citation type="submission" date="2025-08" db="UniProtKB">
        <authorList>
            <consortium name="RefSeq"/>
        </authorList>
    </citation>
    <scope>IDENTIFICATION</scope>
    <source>
        <tissue evidence="2">Kidney</tissue>
    </source>
</reference>
<evidence type="ECO:0000313" key="2">
    <source>
        <dbReference type="RefSeq" id="XP_012865464.1"/>
    </source>
</evidence>